<dbReference type="CDD" id="cd05931">
    <property type="entry name" value="FAAL"/>
    <property type="match status" value="1"/>
</dbReference>
<organism evidence="7 8">
    <name type="scientific">Archangium minus</name>
    <dbReference type="NCBI Taxonomy" id="83450"/>
    <lineage>
        <taxon>Bacteria</taxon>
        <taxon>Pseudomonadati</taxon>
        <taxon>Myxococcota</taxon>
        <taxon>Myxococcia</taxon>
        <taxon>Myxococcales</taxon>
        <taxon>Cystobacterineae</taxon>
        <taxon>Archangiaceae</taxon>
        <taxon>Archangium</taxon>
    </lineage>
</organism>
<dbReference type="SUPFAM" id="SSF56801">
    <property type="entry name" value="Acetyl-CoA synthetase-like"/>
    <property type="match status" value="1"/>
</dbReference>
<protein>
    <submittedName>
        <fullName evidence="7">Fatty acyl-AMP ligase</fullName>
    </submittedName>
</protein>
<dbReference type="InterPro" id="IPR042099">
    <property type="entry name" value="ANL_N_sf"/>
</dbReference>
<dbReference type="InterPro" id="IPR000873">
    <property type="entry name" value="AMP-dep_synth/lig_dom"/>
</dbReference>
<proteinExistence type="inferred from homology"/>
<evidence type="ECO:0000256" key="3">
    <source>
        <dbReference type="ARBA" id="ARBA00022832"/>
    </source>
</evidence>
<dbReference type="InterPro" id="IPR040097">
    <property type="entry name" value="FAAL/FAAC"/>
</dbReference>
<accession>A0ABY9WSG3</accession>
<dbReference type="PANTHER" id="PTHR22754">
    <property type="entry name" value="DISCO-INTERACTING PROTEIN 2 DIP2 -RELATED"/>
    <property type="match status" value="1"/>
</dbReference>
<keyword evidence="2 7" id="KW-0436">Ligase</keyword>
<comment type="similarity">
    <text evidence="1">Belongs to the ATP-dependent AMP-binding enzyme family.</text>
</comment>
<dbReference type="PANTHER" id="PTHR22754:SF32">
    <property type="entry name" value="DISCO-INTERACTING PROTEIN 2"/>
    <property type="match status" value="1"/>
</dbReference>
<dbReference type="Proteomes" id="UP001611383">
    <property type="component" value="Chromosome"/>
</dbReference>
<dbReference type="Gene3D" id="3.30.300.30">
    <property type="match status" value="1"/>
</dbReference>
<dbReference type="InterPro" id="IPR045851">
    <property type="entry name" value="AMP-bd_C_sf"/>
</dbReference>
<evidence type="ECO:0000313" key="8">
    <source>
        <dbReference type="Proteomes" id="UP001611383"/>
    </source>
</evidence>
<feature type="domain" description="AMP-dependent synthetase/ligase" evidence="5">
    <location>
        <begin position="14"/>
        <end position="408"/>
    </location>
</feature>
<gene>
    <name evidence="7" type="ORF">F0U60_23405</name>
</gene>
<keyword evidence="4" id="KW-0443">Lipid metabolism</keyword>
<dbReference type="Gene3D" id="3.40.50.12780">
    <property type="entry name" value="N-terminal domain of ligase-like"/>
    <property type="match status" value="1"/>
</dbReference>
<evidence type="ECO:0000259" key="5">
    <source>
        <dbReference type="Pfam" id="PF00501"/>
    </source>
</evidence>
<feature type="domain" description="AMP-binding enzyme C-terminal" evidence="6">
    <location>
        <begin position="451"/>
        <end position="566"/>
    </location>
</feature>
<evidence type="ECO:0000313" key="7">
    <source>
        <dbReference type="EMBL" id="WNG46735.1"/>
    </source>
</evidence>
<dbReference type="PROSITE" id="PS00455">
    <property type="entry name" value="AMP_BINDING"/>
    <property type="match status" value="1"/>
</dbReference>
<evidence type="ECO:0000256" key="2">
    <source>
        <dbReference type="ARBA" id="ARBA00022598"/>
    </source>
</evidence>
<keyword evidence="3" id="KW-0276">Fatty acid metabolism</keyword>
<evidence type="ECO:0000259" key="6">
    <source>
        <dbReference type="Pfam" id="PF23024"/>
    </source>
</evidence>
<evidence type="ECO:0000256" key="4">
    <source>
        <dbReference type="ARBA" id="ARBA00023098"/>
    </source>
</evidence>
<dbReference type="GO" id="GO:0016874">
    <property type="term" value="F:ligase activity"/>
    <property type="evidence" value="ECO:0007669"/>
    <property type="project" value="UniProtKB-KW"/>
</dbReference>
<dbReference type="Pfam" id="PF00501">
    <property type="entry name" value="AMP-binding"/>
    <property type="match status" value="1"/>
</dbReference>
<dbReference type="InterPro" id="IPR020845">
    <property type="entry name" value="AMP-binding_CS"/>
</dbReference>
<evidence type="ECO:0000256" key="1">
    <source>
        <dbReference type="ARBA" id="ARBA00006432"/>
    </source>
</evidence>
<dbReference type="Pfam" id="PF23024">
    <property type="entry name" value="AMP-dom_DIP2-like"/>
    <property type="match status" value="1"/>
</dbReference>
<sequence length="592" mass="64663">MESASMSLFDVLVRHASERPDATAYVFLESDGSRNSLTFSQLSRRARAIAARLQEAGASGERAILMYLPGLDFIEAILACFAAGVVAVPVQPLRNARDLPRLARIMGDAGSRFLLTHTAVRPSIQRILPDGDSALSGMTWLSTDTVPESAADEFRHQGFEPSRLAFLQYTSGSTGLPKGVMVNHGNLLHNEEMVRGAFGHDERTVFAGWLPLYHDMGLIGNVFQPLYLGIPSVLFAPTVFLMSPVTWLRTISDWRATTSGAPSFAYELCVHRVSPEDMQGVDLSSWKVAFNGAEPVKAQVINAFSRKFAPYGFREEAFYPCYGMAEATLFVTGGAPTAKTVQVPVEPEALARNLVTRQEDSSTVLVGCGTPHGGQVVRVVDPESFEVLPDGRIGELWISGDSVAAGYWARPDATAATFQARTSRGEGPFLRTGDLGFWQDGELFVTGRLKDLIIIRGRNHYPQDIEATVSGCHEALRPGGAAAFTVDGEEETKLVVIAEVHRTAVARLTPELQQAILAKARKEVSELYGLRLADLVLIKPPTLPKTTSGKVRRSYCRELYLSDRLERVFVPARKEEAEQHFLLAAAGEGRGR</sequence>
<dbReference type="InterPro" id="IPR025110">
    <property type="entry name" value="AMP-bd_C"/>
</dbReference>
<reference evidence="7 8" key="1">
    <citation type="submission" date="2019-08" db="EMBL/GenBank/DDBJ databases">
        <title>Archangium and Cystobacter genomes.</title>
        <authorList>
            <person name="Chen I.-C.K."/>
            <person name="Wielgoss S."/>
        </authorList>
    </citation>
    <scope>NUCLEOTIDE SEQUENCE [LARGE SCALE GENOMIC DNA]</scope>
    <source>
        <strain evidence="7 8">Cbm 6</strain>
    </source>
</reference>
<keyword evidence="8" id="KW-1185">Reference proteome</keyword>
<name>A0ABY9WSG3_9BACT</name>
<dbReference type="EMBL" id="CP043494">
    <property type="protein sequence ID" value="WNG46735.1"/>
    <property type="molecule type" value="Genomic_DNA"/>
</dbReference>